<evidence type="ECO:0000313" key="2">
    <source>
        <dbReference type="EMBL" id="MFC1415671.1"/>
    </source>
</evidence>
<dbReference type="RefSeq" id="WP_380531786.1">
    <property type="nucleotide sequence ID" value="NZ_JBHFAB010000002.1"/>
</dbReference>
<dbReference type="NCBIfam" id="NF047541">
    <property type="entry name" value="telomere_Tpg"/>
    <property type="match status" value="1"/>
</dbReference>
<evidence type="ECO:0000256" key="1">
    <source>
        <dbReference type="SAM" id="MobiDB-lite"/>
    </source>
</evidence>
<dbReference type="Gene3D" id="1.10.260.40">
    <property type="entry name" value="lambda repressor-like DNA-binding domains"/>
    <property type="match status" value="1"/>
</dbReference>
<comment type="caution">
    <text evidence="2">The sequence shown here is derived from an EMBL/GenBank/DDBJ whole genome shotgun (WGS) entry which is preliminary data.</text>
</comment>
<protein>
    <submittedName>
        <fullName evidence="2">XRE family transcriptional regulator</fullName>
    </submittedName>
</protein>
<dbReference type="EMBL" id="JBHFAB010000002">
    <property type="protein sequence ID" value="MFC1415671.1"/>
    <property type="molecule type" value="Genomic_DNA"/>
</dbReference>
<feature type="region of interest" description="Disordered" evidence="1">
    <location>
        <begin position="1"/>
        <end position="20"/>
    </location>
</feature>
<feature type="compositionally biased region" description="Basic and acidic residues" evidence="1">
    <location>
        <begin position="7"/>
        <end position="17"/>
    </location>
</feature>
<dbReference type="InterPro" id="IPR058118">
    <property type="entry name" value="Tpg"/>
</dbReference>
<proteinExistence type="predicted"/>
<accession>A0ABV6VQ39</accession>
<evidence type="ECO:0000313" key="3">
    <source>
        <dbReference type="Proteomes" id="UP001592531"/>
    </source>
</evidence>
<reference evidence="2 3" key="1">
    <citation type="submission" date="2024-09" db="EMBL/GenBank/DDBJ databases">
        <authorList>
            <person name="Lee S.D."/>
        </authorList>
    </citation>
    <scope>NUCLEOTIDE SEQUENCE [LARGE SCALE GENOMIC DNA]</scope>
    <source>
        <strain evidence="2 3">N8-3</strain>
    </source>
</reference>
<keyword evidence="3" id="KW-1185">Reference proteome</keyword>
<name>A0ABV6VQ39_9ACTN</name>
<dbReference type="Proteomes" id="UP001592531">
    <property type="component" value="Unassembled WGS sequence"/>
</dbReference>
<gene>
    <name evidence="2" type="ORF">ACEZDE_03295</name>
</gene>
<organism evidence="2 3">
    <name type="scientific">Streptacidiphilus cavernicola</name>
    <dbReference type="NCBI Taxonomy" id="3342716"/>
    <lineage>
        <taxon>Bacteria</taxon>
        <taxon>Bacillati</taxon>
        <taxon>Actinomycetota</taxon>
        <taxon>Actinomycetes</taxon>
        <taxon>Kitasatosporales</taxon>
        <taxon>Streptomycetaceae</taxon>
        <taxon>Streptacidiphilus</taxon>
    </lineage>
</organism>
<sequence>MGTISDSLDRAAEERFTRKPPVGTAPRVAFLVRRLGSTRAVAELLGVSQRSVERYLKGTRKHPPTPIAARIEAELKRRWQPLVRKRATDRAVSTGGITVETRAQFGFSAAPGSTDDPRLRRITQHLPPDYARRLFDAHAAGATEQQLSQVIAQGLGEVYFKEGGRRADGLTVELNAIDYLDLDY</sequence>
<dbReference type="InterPro" id="IPR010982">
    <property type="entry name" value="Lambda_DNA-bd_dom_sf"/>
</dbReference>